<accession>A0ABV7G3J7</accession>
<feature type="non-terminal residue" evidence="2">
    <location>
        <position position="174"/>
    </location>
</feature>
<feature type="compositionally biased region" description="Basic residues" evidence="1">
    <location>
        <begin position="1"/>
        <end position="10"/>
    </location>
</feature>
<comment type="caution">
    <text evidence="2">The sequence shown here is derived from an EMBL/GenBank/DDBJ whole genome shotgun (WGS) entry which is preliminary data.</text>
</comment>
<evidence type="ECO:0000313" key="2">
    <source>
        <dbReference type="EMBL" id="MFC3127277.1"/>
    </source>
</evidence>
<reference evidence="3" key="1">
    <citation type="journal article" date="2019" name="Int. J. Syst. Evol. Microbiol.">
        <title>The Global Catalogue of Microorganisms (GCM) 10K type strain sequencing project: providing services to taxonomists for standard genome sequencing and annotation.</title>
        <authorList>
            <consortium name="The Broad Institute Genomics Platform"/>
            <consortium name="The Broad Institute Genome Sequencing Center for Infectious Disease"/>
            <person name="Wu L."/>
            <person name="Ma J."/>
        </authorList>
    </citation>
    <scope>NUCLEOTIDE SEQUENCE [LARGE SCALE GENOMIC DNA]</scope>
    <source>
        <strain evidence="3">KCTC 52094</strain>
    </source>
</reference>
<gene>
    <name evidence="2" type="ORF">ACFOD4_19625</name>
</gene>
<name>A0ABV7G3J7_9PROT</name>
<sequence length="174" mass="17415">MTSFSRHRRGACGCGGPGSAEESAGQGWTELEAWPLPPTAQAPPAFLADSEDWAPVYKAGTTYQDGVRILLGPEGETLTDQEIDVLLDRMIDGLSPAEAEDFFGSIGRAVQSVLPAVGQVAQAALPVAGAALGSIVAPGLGTALGGALGGMAGKLAGQAAGGAARPRPPQARPA</sequence>
<proteinExistence type="predicted"/>
<protein>
    <submittedName>
        <fullName evidence="2">Uncharacterized protein</fullName>
    </submittedName>
</protein>
<dbReference type="EMBL" id="JBHRTN010000026">
    <property type="protein sequence ID" value="MFC3127277.1"/>
    <property type="molecule type" value="Genomic_DNA"/>
</dbReference>
<feature type="region of interest" description="Disordered" evidence="1">
    <location>
        <begin position="1"/>
        <end position="26"/>
    </location>
</feature>
<evidence type="ECO:0000313" key="3">
    <source>
        <dbReference type="Proteomes" id="UP001595593"/>
    </source>
</evidence>
<evidence type="ECO:0000256" key="1">
    <source>
        <dbReference type="SAM" id="MobiDB-lite"/>
    </source>
</evidence>
<dbReference type="Proteomes" id="UP001595593">
    <property type="component" value="Unassembled WGS sequence"/>
</dbReference>
<organism evidence="2 3">
    <name type="scientific">Teichococcus globiformis</name>
    <dbReference type="NCBI Taxonomy" id="2307229"/>
    <lineage>
        <taxon>Bacteria</taxon>
        <taxon>Pseudomonadati</taxon>
        <taxon>Pseudomonadota</taxon>
        <taxon>Alphaproteobacteria</taxon>
        <taxon>Acetobacterales</taxon>
        <taxon>Roseomonadaceae</taxon>
        <taxon>Roseomonas</taxon>
    </lineage>
</organism>
<dbReference type="RefSeq" id="WP_379599192.1">
    <property type="nucleotide sequence ID" value="NZ_JBHRTN010000026.1"/>
</dbReference>
<keyword evidence="3" id="KW-1185">Reference proteome</keyword>